<dbReference type="GO" id="GO:0005524">
    <property type="term" value="F:ATP binding"/>
    <property type="evidence" value="ECO:0007669"/>
    <property type="project" value="UniProtKB-UniRule"/>
</dbReference>
<comment type="similarity">
    <text evidence="8">Belongs to the tRNA(Ile)-lysidine synthase family.</text>
</comment>
<comment type="caution">
    <text evidence="10">The sequence shown here is derived from an EMBL/GenBank/DDBJ whole genome shotgun (WGS) entry which is preliminary data.</text>
</comment>
<keyword evidence="5 8" id="KW-0547">Nucleotide-binding</keyword>
<dbReference type="EMBL" id="SCFR01000010">
    <property type="protein sequence ID" value="TFF66470.1"/>
    <property type="molecule type" value="Genomic_DNA"/>
</dbReference>
<dbReference type="PANTHER" id="PTHR43033">
    <property type="entry name" value="TRNA(ILE)-LYSIDINE SYNTHASE-RELATED"/>
    <property type="match status" value="1"/>
</dbReference>
<comment type="subcellular location">
    <subcellularLocation>
        <location evidence="1 8">Cytoplasm</location>
    </subcellularLocation>
</comment>
<dbReference type="NCBIfam" id="TIGR02432">
    <property type="entry name" value="lysidine_TilS_N"/>
    <property type="match status" value="1"/>
</dbReference>
<keyword evidence="3 8" id="KW-0436">Ligase</keyword>
<dbReference type="SUPFAM" id="SSF52402">
    <property type="entry name" value="Adenine nucleotide alpha hydrolases-like"/>
    <property type="match status" value="1"/>
</dbReference>
<organism evidence="10 11">
    <name type="scientific">Helcococcus ovis</name>
    <dbReference type="NCBI Taxonomy" id="72026"/>
    <lineage>
        <taxon>Bacteria</taxon>
        <taxon>Bacillati</taxon>
        <taxon>Bacillota</taxon>
        <taxon>Tissierellia</taxon>
        <taxon>Tissierellales</taxon>
        <taxon>Peptoniphilaceae</taxon>
        <taxon>Helcococcus</taxon>
    </lineage>
</organism>
<evidence type="ECO:0000313" key="11">
    <source>
        <dbReference type="Proteomes" id="UP000297454"/>
    </source>
</evidence>
<dbReference type="SUPFAM" id="SSF56037">
    <property type="entry name" value="PheT/TilS domain"/>
    <property type="match status" value="1"/>
</dbReference>
<dbReference type="CDD" id="cd01992">
    <property type="entry name" value="TilS_N"/>
    <property type="match status" value="1"/>
</dbReference>
<dbReference type="AlphaFoldDB" id="A0A4R9C3V0"/>
<sequence>MKIDKNIIDLIRKKNILIGVSGGVDSIVLFDLINKIKDEINLNIEIAHFNHSTRNGESDDDELFVKKICEINSIKFHSRRDSMSKYAKNNKISEEEAGRILRHKFFCDILKDKDDLENWYLALAHNLDDQIETIFMRIFRGTGIKGLEGMHQIDGKIIRPLLNFKKEEILEYAKKNKLEYHQDYTNFENIYTRNSIRNELIPIIKEKYSKNIYDSILNLSKYSIEYNEYINNKLNEKLNGLDIEISQDYTKIKKTDIHKFTSFERNIFLRNEIDRINNSNYDFTKNHYSEIGKIIDSDKGVYVIINGMIFYNSFNYFIIRRYDDFNESVDFEVKEDIIDFGKYKIFFNKNCDKPGLLKLNSGDKIKIRFRKNGDKICINGKIKKLKDFLIDKKIDRFERDLLPVIEYNGEIVMVSNLYKRKIKDNGKITIQIKEK</sequence>
<keyword evidence="11" id="KW-1185">Reference proteome</keyword>
<keyword evidence="6 8" id="KW-0067">ATP-binding</keyword>
<dbReference type="GO" id="GO:0006400">
    <property type="term" value="P:tRNA modification"/>
    <property type="evidence" value="ECO:0007669"/>
    <property type="project" value="UniProtKB-UniRule"/>
</dbReference>
<evidence type="ECO:0000256" key="4">
    <source>
        <dbReference type="ARBA" id="ARBA00022694"/>
    </source>
</evidence>
<evidence type="ECO:0000259" key="9">
    <source>
        <dbReference type="SMART" id="SM00977"/>
    </source>
</evidence>
<gene>
    <name evidence="8 10" type="primary">tilS</name>
    <name evidence="10" type="ORF">EQF91_03975</name>
</gene>
<comment type="function">
    <text evidence="8">Ligates lysine onto the cytidine present at position 34 of the AUA codon-specific tRNA(Ile) that contains the anticodon CAU, in an ATP-dependent manner. Cytidine is converted to lysidine, thus changing the amino acid specificity of the tRNA from methionine to isoleucine.</text>
</comment>
<dbReference type="PANTHER" id="PTHR43033:SF1">
    <property type="entry name" value="TRNA(ILE)-LYSIDINE SYNTHASE-RELATED"/>
    <property type="match status" value="1"/>
</dbReference>
<dbReference type="SMART" id="SM00977">
    <property type="entry name" value="TilS_C"/>
    <property type="match status" value="1"/>
</dbReference>
<keyword evidence="4 8" id="KW-0819">tRNA processing</keyword>
<evidence type="ECO:0000256" key="8">
    <source>
        <dbReference type="HAMAP-Rule" id="MF_01161"/>
    </source>
</evidence>
<comment type="domain">
    <text evidence="8">The N-terminal region contains the highly conserved SGGXDS motif, predicted to be a P-loop motif involved in ATP binding.</text>
</comment>
<evidence type="ECO:0000256" key="1">
    <source>
        <dbReference type="ARBA" id="ARBA00004496"/>
    </source>
</evidence>
<dbReference type="Proteomes" id="UP000297454">
    <property type="component" value="Unassembled WGS sequence"/>
</dbReference>
<dbReference type="HAMAP" id="MF_01161">
    <property type="entry name" value="tRNA_Ile_lys_synt"/>
    <property type="match status" value="1"/>
</dbReference>
<dbReference type="EC" id="6.3.4.19" evidence="8"/>
<evidence type="ECO:0000256" key="3">
    <source>
        <dbReference type="ARBA" id="ARBA00022598"/>
    </source>
</evidence>
<dbReference type="Gene3D" id="3.40.50.620">
    <property type="entry name" value="HUPs"/>
    <property type="match status" value="1"/>
</dbReference>
<dbReference type="GO" id="GO:0032267">
    <property type="term" value="F:tRNA(Ile)-lysidine synthase activity"/>
    <property type="evidence" value="ECO:0007669"/>
    <property type="project" value="UniProtKB-EC"/>
</dbReference>
<comment type="catalytic activity">
    <reaction evidence="7 8">
        <text>cytidine(34) in tRNA(Ile2) + L-lysine + ATP = lysidine(34) in tRNA(Ile2) + AMP + diphosphate + H(+)</text>
        <dbReference type="Rhea" id="RHEA:43744"/>
        <dbReference type="Rhea" id="RHEA-COMP:10625"/>
        <dbReference type="Rhea" id="RHEA-COMP:10670"/>
        <dbReference type="ChEBI" id="CHEBI:15378"/>
        <dbReference type="ChEBI" id="CHEBI:30616"/>
        <dbReference type="ChEBI" id="CHEBI:32551"/>
        <dbReference type="ChEBI" id="CHEBI:33019"/>
        <dbReference type="ChEBI" id="CHEBI:82748"/>
        <dbReference type="ChEBI" id="CHEBI:83665"/>
        <dbReference type="ChEBI" id="CHEBI:456215"/>
        <dbReference type="EC" id="6.3.4.19"/>
    </reaction>
</comment>
<dbReference type="Pfam" id="PF11734">
    <property type="entry name" value="TilS_C"/>
    <property type="match status" value="1"/>
</dbReference>
<feature type="domain" description="Lysidine-tRNA(Ile) synthetase C-terminal" evidence="9">
    <location>
        <begin position="365"/>
        <end position="432"/>
    </location>
</feature>
<evidence type="ECO:0000256" key="2">
    <source>
        <dbReference type="ARBA" id="ARBA00022490"/>
    </source>
</evidence>
<evidence type="ECO:0000256" key="6">
    <source>
        <dbReference type="ARBA" id="ARBA00022840"/>
    </source>
</evidence>
<reference evidence="10 11" key="1">
    <citation type="submission" date="2019-01" db="EMBL/GenBank/DDBJ databases">
        <title>Draft Genome Sequences of Helcococcus ovis Strains Isolated from the Uterus and Vagina of Dairy Cows with Metritis.</title>
        <authorList>
            <person name="Cunha F."/>
            <person name="Jeon S.J."/>
            <person name="Kutzer P."/>
            <person name="Galvao K.N."/>
        </authorList>
    </citation>
    <scope>NUCLEOTIDE SEQUENCE [LARGE SCALE GENOMIC DNA]</scope>
    <source>
        <strain evidence="10 11">KG-37</strain>
    </source>
</reference>
<name>A0A4R9C3V0_9FIRM</name>
<feature type="binding site" evidence="8">
    <location>
        <begin position="21"/>
        <end position="26"/>
    </location>
    <ligand>
        <name>ATP</name>
        <dbReference type="ChEBI" id="CHEBI:30616"/>
    </ligand>
</feature>
<dbReference type="InterPro" id="IPR014729">
    <property type="entry name" value="Rossmann-like_a/b/a_fold"/>
</dbReference>
<dbReference type="InterPro" id="IPR012796">
    <property type="entry name" value="Lysidine-tRNA-synth_C"/>
</dbReference>
<evidence type="ECO:0000313" key="10">
    <source>
        <dbReference type="EMBL" id="TFF66470.1"/>
    </source>
</evidence>
<dbReference type="InterPro" id="IPR012094">
    <property type="entry name" value="tRNA_Ile_lys_synt"/>
</dbReference>
<dbReference type="NCBIfam" id="TIGR02433">
    <property type="entry name" value="lysidine_TilS_C"/>
    <property type="match status" value="1"/>
</dbReference>
<protein>
    <recommendedName>
        <fullName evidence="8">tRNA(Ile)-lysidine synthase</fullName>
        <ecNumber evidence="8">6.3.4.19</ecNumber>
    </recommendedName>
    <alternativeName>
        <fullName evidence="8">tRNA(Ile)-2-lysyl-cytidine synthase</fullName>
    </alternativeName>
    <alternativeName>
        <fullName evidence="8">tRNA(Ile)-lysidine synthetase</fullName>
    </alternativeName>
</protein>
<accession>A0A4R9C3V0</accession>
<dbReference type="RefSeq" id="WP_134744368.1">
    <property type="nucleotide sequence ID" value="NZ_CP119761.1"/>
</dbReference>
<dbReference type="InterPro" id="IPR012795">
    <property type="entry name" value="tRNA_Ile_lys_synt_N"/>
</dbReference>
<evidence type="ECO:0000256" key="7">
    <source>
        <dbReference type="ARBA" id="ARBA00048539"/>
    </source>
</evidence>
<proteinExistence type="inferred from homology"/>
<dbReference type="Pfam" id="PF01171">
    <property type="entry name" value="ATP_bind_3"/>
    <property type="match status" value="1"/>
</dbReference>
<dbReference type="GO" id="GO:0005737">
    <property type="term" value="C:cytoplasm"/>
    <property type="evidence" value="ECO:0007669"/>
    <property type="project" value="UniProtKB-SubCell"/>
</dbReference>
<keyword evidence="2 8" id="KW-0963">Cytoplasm</keyword>
<dbReference type="InterPro" id="IPR011063">
    <property type="entry name" value="TilS/TtcA_N"/>
</dbReference>
<evidence type="ECO:0000256" key="5">
    <source>
        <dbReference type="ARBA" id="ARBA00022741"/>
    </source>
</evidence>